<dbReference type="AlphaFoldDB" id="A0AAE1YE27"/>
<evidence type="ECO:0000256" key="1">
    <source>
        <dbReference type="SAM" id="Coils"/>
    </source>
</evidence>
<keyword evidence="1" id="KW-0175">Coiled coil</keyword>
<reference evidence="3" key="1">
    <citation type="submission" date="2020-06" db="EMBL/GenBank/DDBJ databases">
        <authorList>
            <person name="Li T."/>
            <person name="Hu X."/>
            <person name="Zhang T."/>
            <person name="Song X."/>
            <person name="Zhang H."/>
            <person name="Dai N."/>
            <person name="Sheng W."/>
            <person name="Hou X."/>
            <person name="Wei L."/>
        </authorList>
    </citation>
    <scope>NUCLEOTIDE SEQUENCE</scope>
    <source>
        <strain evidence="3">3651</strain>
        <tissue evidence="3">Leaf</tissue>
    </source>
</reference>
<reference evidence="3" key="2">
    <citation type="journal article" date="2024" name="Plant">
        <title>Genomic evolution and insights into agronomic trait innovations of Sesamum species.</title>
        <authorList>
            <person name="Miao H."/>
            <person name="Wang L."/>
            <person name="Qu L."/>
            <person name="Liu H."/>
            <person name="Sun Y."/>
            <person name="Le M."/>
            <person name="Wang Q."/>
            <person name="Wei S."/>
            <person name="Zheng Y."/>
            <person name="Lin W."/>
            <person name="Duan Y."/>
            <person name="Cao H."/>
            <person name="Xiong S."/>
            <person name="Wang X."/>
            <person name="Wei L."/>
            <person name="Li C."/>
            <person name="Ma Q."/>
            <person name="Ju M."/>
            <person name="Zhao R."/>
            <person name="Li G."/>
            <person name="Mu C."/>
            <person name="Tian Q."/>
            <person name="Mei H."/>
            <person name="Zhang T."/>
            <person name="Gao T."/>
            <person name="Zhang H."/>
        </authorList>
    </citation>
    <scope>NUCLEOTIDE SEQUENCE</scope>
    <source>
        <strain evidence="3">3651</strain>
    </source>
</reference>
<keyword evidence="2" id="KW-1133">Transmembrane helix</keyword>
<comment type="caution">
    <text evidence="3">The sequence shown here is derived from an EMBL/GenBank/DDBJ whole genome shotgun (WGS) entry which is preliminary data.</text>
</comment>
<sequence>MFNLITETELYIVCDIGKGALAILREWQRELEEKLKASGDELKTCKHEVARLRKNNKRLTAAWDKAEKALDIEITIGDKFLESEVGKKRLKEAKNSGVDEFKKSEAFHSEMFDAASGIFDEAMMLCRERLPGGSESGFPVNSSRCRLVGLRQAQLEVLSYCSAEEAGVLRIHMFLLSFAVSKFSFLLLNLIFGFLDLAGQ</sequence>
<evidence type="ECO:0000313" key="4">
    <source>
        <dbReference type="Proteomes" id="UP001293254"/>
    </source>
</evidence>
<evidence type="ECO:0000256" key="2">
    <source>
        <dbReference type="SAM" id="Phobius"/>
    </source>
</evidence>
<dbReference type="Proteomes" id="UP001293254">
    <property type="component" value="Unassembled WGS sequence"/>
</dbReference>
<keyword evidence="4" id="KW-1185">Reference proteome</keyword>
<organism evidence="3 4">
    <name type="scientific">Sesamum alatum</name>
    <dbReference type="NCBI Taxonomy" id="300844"/>
    <lineage>
        <taxon>Eukaryota</taxon>
        <taxon>Viridiplantae</taxon>
        <taxon>Streptophyta</taxon>
        <taxon>Embryophyta</taxon>
        <taxon>Tracheophyta</taxon>
        <taxon>Spermatophyta</taxon>
        <taxon>Magnoliopsida</taxon>
        <taxon>eudicotyledons</taxon>
        <taxon>Gunneridae</taxon>
        <taxon>Pentapetalae</taxon>
        <taxon>asterids</taxon>
        <taxon>lamiids</taxon>
        <taxon>Lamiales</taxon>
        <taxon>Pedaliaceae</taxon>
        <taxon>Sesamum</taxon>
    </lineage>
</organism>
<proteinExistence type="predicted"/>
<protein>
    <submittedName>
        <fullName evidence="3">Uncharacterized protein</fullName>
    </submittedName>
</protein>
<gene>
    <name evidence="3" type="ORF">Salat_1556300</name>
</gene>
<keyword evidence="2" id="KW-0472">Membrane</keyword>
<feature type="transmembrane region" description="Helical" evidence="2">
    <location>
        <begin position="174"/>
        <end position="195"/>
    </location>
</feature>
<keyword evidence="2" id="KW-0812">Transmembrane</keyword>
<dbReference type="EMBL" id="JACGWO010000005">
    <property type="protein sequence ID" value="KAK4427873.1"/>
    <property type="molecule type" value="Genomic_DNA"/>
</dbReference>
<accession>A0AAE1YE27</accession>
<evidence type="ECO:0000313" key="3">
    <source>
        <dbReference type="EMBL" id="KAK4427873.1"/>
    </source>
</evidence>
<feature type="coiled-coil region" evidence="1">
    <location>
        <begin position="28"/>
        <end position="69"/>
    </location>
</feature>
<name>A0AAE1YE27_9LAMI</name>